<evidence type="ECO:0000313" key="2">
    <source>
        <dbReference type="Proteomes" id="UP000190235"/>
    </source>
</evidence>
<accession>A0A1M7K638</accession>
<keyword evidence="2" id="KW-1185">Reference proteome</keyword>
<protein>
    <submittedName>
        <fullName evidence="1">Uncharacterized protein</fullName>
    </submittedName>
</protein>
<dbReference type="STRING" id="143223.SAMN05878281_1263"/>
<dbReference type="RefSeq" id="WP_079734471.1">
    <property type="nucleotide sequence ID" value="NZ_LT670848.1"/>
</dbReference>
<dbReference type="OrthoDB" id="1450649at2"/>
<dbReference type="EMBL" id="LT670848">
    <property type="protein sequence ID" value="SHM60635.1"/>
    <property type="molecule type" value="Genomic_DNA"/>
</dbReference>
<organism evidence="1 2">
    <name type="scientific">Salegentibacter salegens</name>
    <dbReference type="NCBI Taxonomy" id="143223"/>
    <lineage>
        <taxon>Bacteria</taxon>
        <taxon>Pseudomonadati</taxon>
        <taxon>Bacteroidota</taxon>
        <taxon>Flavobacteriia</taxon>
        <taxon>Flavobacteriales</taxon>
        <taxon>Flavobacteriaceae</taxon>
        <taxon>Salegentibacter</taxon>
    </lineage>
</organism>
<dbReference type="AlphaFoldDB" id="A0A1M7K638"/>
<dbReference type="Proteomes" id="UP000190235">
    <property type="component" value="Chromosome I"/>
</dbReference>
<sequence length="89" mass="10564">MKISALKKAIIEKLERLNEAQLLQVQELLEHLHQQKNIEEPQTDYQLEEWDLMPGWQKKRIEDAEESLDRVAGVPHKEVARKLKDKYGF</sequence>
<name>A0A1M7K638_9FLAO</name>
<proteinExistence type="predicted"/>
<evidence type="ECO:0000313" key="1">
    <source>
        <dbReference type="EMBL" id="SHM60635.1"/>
    </source>
</evidence>
<gene>
    <name evidence="1" type="ORF">SAMN05878281_1263</name>
</gene>
<reference evidence="2" key="1">
    <citation type="submission" date="2016-11" db="EMBL/GenBank/DDBJ databases">
        <authorList>
            <person name="Varghese N."/>
            <person name="Submissions S."/>
        </authorList>
    </citation>
    <scope>NUCLEOTIDE SEQUENCE [LARGE SCALE GENOMIC DNA]</scope>
    <source>
        <strain evidence="2">ACAM 48</strain>
    </source>
</reference>